<name>A0A3G8ZIT0_9ACTN</name>
<reference evidence="1 2" key="1">
    <citation type="submission" date="2018-11" db="EMBL/GenBank/DDBJ databases">
        <authorList>
            <person name="Da X."/>
        </authorList>
    </citation>
    <scope>NUCLEOTIDE SEQUENCE [LARGE SCALE GENOMIC DNA]</scope>
    <source>
        <strain evidence="1 2">S14-144</strain>
    </source>
</reference>
<reference evidence="1 2" key="2">
    <citation type="submission" date="2018-12" db="EMBL/GenBank/DDBJ databases">
        <title>Nakamurella antarcticus sp. nov., isolated from Antarctica South Shetland Islands soil.</title>
        <authorList>
            <person name="Peng F."/>
        </authorList>
    </citation>
    <scope>NUCLEOTIDE SEQUENCE [LARGE SCALE GENOMIC DNA]</scope>
    <source>
        <strain evidence="1 2">S14-144</strain>
    </source>
</reference>
<dbReference type="EMBL" id="CP034170">
    <property type="protein sequence ID" value="AZI57088.1"/>
    <property type="molecule type" value="Genomic_DNA"/>
</dbReference>
<sequence length="347" mass="37087">MSDQFAWVPDVARGEWLRQMEAAPFGSIASIVPPGFESYARIFHPAGRDRPTGTKTWHGFDGRTLWDGASDAESVLDTERTSWANAAESFGTTMHSQAQFARLVRSASEGAHQVVAADGWRYNEPSEGSLDADTLAAVARILARHTDTQDHGIAAIWDGWGGLVSSAGFVSFGFSPAYGMPARYRDETGGQGMGPSLGERLAASARLGIARLRSVVGARPGVAHHHPKPGTGLLTEEVAAGSRFELHAATGRRYVLFEAGATDFSDAELWPDSAPWVGNTVRPQSPSILWPDDHSWVLATEIDFDSTLVGGTAALIDELVSDPSLEVLPIDVEADLSCEGDGLNCID</sequence>
<dbReference type="KEGG" id="nak:EH165_01820"/>
<keyword evidence="2" id="KW-1185">Reference proteome</keyword>
<dbReference type="RefSeq" id="WP_124797773.1">
    <property type="nucleotide sequence ID" value="NZ_CP034170.1"/>
</dbReference>
<dbReference type="AlphaFoldDB" id="A0A3G8ZIT0"/>
<evidence type="ECO:0000313" key="2">
    <source>
        <dbReference type="Proteomes" id="UP000268084"/>
    </source>
</evidence>
<proteinExistence type="predicted"/>
<evidence type="ECO:0000313" key="1">
    <source>
        <dbReference type="EMBL" id="AZI57088.1"/>
    </source>
</evidence>
<dbReference type="OrthoDB" id="2426596at2"/>
<dbReference type="Proteomes" id="UP000268084">
    <property type="component" value="Chromosome"/>
</dbReference>
<protein>
    <submittedName>
        <fullName evidence="1">Uncharacterized protein</fullName>
    </submittedName>
</protein>
<organism evidence="1 2">
    <name type="scientific">Nakamurella antarctica</name>
    <dbReference type="NCBI Taxonomy" id="1902245"/>
    <lineage>
        <taxon>Bacteria</taxon>
        <taxon>Bacillati</taxon>
        <taxon>Actinomycetota</taxon>
        <taxon>Actinomycetes</taxon>
        <taxon>Nakamurellales</taxon>
        <taxon>Nakamurellaceae</taxon>
        <taxon>Nakamurella</taxon>
    </lineage>
</organism>
<accession>A0A3G8ZIT0</accession>
<gene>
    <name evidence="1" type="ORF">EH165_01820</name>
</gene>